<protein>
    <recommendedName>
        <fullName evidence="2">Thioesterase domain-containing protein</fullName>
    </recommendedName>
</protein>
<gene>
    <name evidence="3" type="ORF">CUZ56_00547</name>
</gene>
<comment type="caution">
    <text evidence="3">The sequence shown here is derived from an EMBL/GenBank/DDBJ whole genome shotgun (WGS) entry which is preliminary data.</text>
</comment>
<dbReference type="Proteomes" id="UP000286947">
    <property type="component" value="Unassembled WGS sequence"/>
</dbReference>
<feature type="domain" description="Thioesterase" evidence="2">
    <location>
        <begin position="43"/>
        <end position="123"/>
    </location>
</feature>
<name>A0A433SH42_9BURK</name>
<dbReference type="NCBIfam" id="TIGR00369">
    <property type="entry name" value="unchar_dom_1"/>
    <property type="match status" value="1"/>
</dbReference>
<dbReference type="GO" id="GO:0016289">
    <property type="term" value="F:acyl-CoA hydrolase activity"/>
    <property type="evidence" value="ECO:0007669"/>
    <property type="project" value="UniProtKB-ARBA"/>
</dbReference>
<proteinExistence type="predicted"/>
<dbReference type="RefSeq" id="WP_126977928.1">
    <property type="nucleotide sequence ID" value="NZ_CAWUGC010000018.1"/>
</dbReference>
<dbReference type="Pfam" id="PF03061">
    <property type="entry name" value="4HBT"/>
    <property type="match status" value="1"/>
</dbReference>
<dbReference type="EMBL" id="PQSP01000001">
    <property type="protein sequence ID" value="RUS68063.1"/>
    <property type="molecule type" value="Genomic_DNA"/>
</dbReference>
<evidence type="ECO:0000256" key="1">
    <source>
        <dbReference type="ARBA" id="ARBA00022801"/>
    </source>
</evidence>
<dbReference type="SUPFAM" id="SSF54637">
    <property type="entry name" value="Thioesterase/thiol ester dehydrase-isomerase"/>
    <property type="match status" value="1"/>
</dbReference>
<sequence length="140" mass="15201">MASGTKYTLNSPFIKLVGLELRELEDGETCVELELRPELLNIFGVAHGGVSMTMMDVAMGQAAHRADPHAIPGEKGRSVMTVEMKTSFLKPALLGKLTAHGRVIQATHSLAFTEGWVCDTEGARLAHATGTFKYMRKKDA</sequence>
<keyword evidence="1" id="KW-0378">Hydrolase</keyword>
<dbReference type="Gene3D" id="3.10.129.10">
    <property type="entry name" value="Hotdog Thioesterase"/>
    <property type="match status" value="1"/>
</dbReference>
<dbReference type="PANTHER" id="PTHR43240">
    <property type="entry name" value="1,4-DIHYDROXY-2-NAPHTHOYL-COA THIOESTERASE 1"/>
    <property type="match status" value="1"/>
</dbReference>
<dbReference type="InterPro" id="IPR003736">
    <property type="entry name" value="PAAI_dom"/>
</dbReference>
<dbReference type="InterPro" id="IPR006683">
    <property type="entry name" value="Thioestr_dom"/>
</dbReference>
<accession>A0A433SH42</accession>
<dbReference type="OrthoDB" id="4717506at2"/>
<dbReference type="AlphaFoldDB" id="A0A433SH42"/>
<dbReference type="InterPro" id="IPR029069">
    <property type="entry name" value="HotDog_dom_sf"/>
</dbReference>
<organism evidence="3 4">
    <name type="scientific">Saezia sanguinis</name>
    <dbReference type="NCBI Taxonomy" id="1965230"/>
    <lineage>
        <taxon>Bacteria</taxon>
        <taxon>Pseudomonadati</taxon>
        <taxon>Pseudomonadota</taxon>
        <taxon>Betaproteobacteria</taxon>
        <taxon>Burkholderiales</taxon>
        <taxon>Saeziaceae</taxon>
        <taxon>Saezia</taxon>
    </lineage>
</organism>
<dbReference type="CDD" id="cd03443">
    <property type="entry name" value="PaaI_thioesterase"/>
    <property type="match status" value="1"/>
</dbReference>
<keyword evidence="4" id="KW-1185">Reference proteome</keyword>
<reference evidence="3 4" key="1">
    <citation type="submission" date="2018-01" db="EMBL/GenBank/DDBJ databases">
        <title>Saezia sanguinis gen. nov., sp. nov., in the order Burkholderiales isolated from human blood.</title>
        <authorList>
            <person name="Medina-Pascual M.J."/>
            <person name="Valdezate S."/>
            <person name="Monzon S."/>
            <person name="Cuesta I."/>
            <person name="Carrasco G."/>
            <person name="Villalon P."/>
            <person name="Saez-Nieto J.A."/>
        </authorList>
    </citation>
    <scope>NUCLEOTIDE SEQUENCE [LARGE SCALE GENOMIC DNA]</scope>
    <source>
        <strain evidence="3 4">CNM695-12</strain>
    </source>
</reference>
<evidence type="ECO:0000259" key="2">
    <source>
        <dbReference type="Pfam" id="PF03061"/>
    </source>
</evidence>
<evidence type="ECO:0000313" key="4">
    <source>
        <dbReference type="Proteomes" id="UP000286947"/>
    </source>
</evidence>
<evidence type="ECO:0000313" key="3">
    <source>
        <dbReference type="EMBL" id="RUS68063.1"/>
    </source>
</evidence>